<dbReference type="EMBL" id="BKCJ010010351">
    <property type="protein sequence ID" value="GEU91197.1"/>
    <property type="molecule type" value="Genomic_DNA"/>
</dbReference>
<feature type="coiled-coil region" evidence="1">
    <location>
        <begin position="319"/>
        <end position="353"/>
    </location>
</feature>
<evidence type="ECO:0000313" key="3">
    <source>
        <dbReference type="EMBL" id="GEU91197.1"/>
    </source>
</evidence>
<evidence type="ECO:0000256" key="1">
    <source>
        <dbReference type="SAM" id="Coils"/>
    </source>
</evidence>
<proteinExistence type="predicted"/>
<dbReference type="AlphaFoldDB" id="A0A6L2P003"/>
<feature type="region of interest" description="Disordered" evidence="2">
    <location>
        <begin position="431"/>
        <end position="496"/>
    </location>
</feature>
<protein>
    <submittedName>
        <fullName evidence="3">Ribonuclease H-like domain-containing protein</fullName>
    </submittedName>
</protein>
<feature type="compositionally biased region" description="Basic residues" evidence="2">
    <location>
        <begin position="486"/>
        <end position="496"/>
    </location>
</feature>
<keyword evidence="1" id="KW-0175">Coiled coil</keyword>
<gene>
    <name evidence="3" type="ORF">Tci_063175</name>
</gene>
<comment type="caution">
    <text evidence="3">The sequence shown here is derived from an EMBL/GenBank/DDBJ whole genome shotgun (WGS) entry which is preliminary data.</text>
</comment>
<accession>A0A6L2P003</accession>
<feature type="compositionally biased region" description="Acidic residues" evidence="2">
    <location>
        <begin position="435"/>
        <end position="447"/>
    </location>
</feature>
<feature type="compositionally biased region" description="Basic and acidic residues" evidence="2">
    <location>
        <begin position="448"/>
        <end position="475"/>
    </location>
</feature>
<evidence type="ECO:0000256" key="2">
    <source>
        <dbReference type="SAM" id="MobiDB-lite"/>
    </source>
</evidence>
<organism evidence="3">
    <name type="scientific">Tanacetum cinerariifolium</name>
    <name type="common">Dalmatian daisy</name>
    <name type="synonym">Chrysanthemum cinerariifolium</name>
    <dbReference type="NCBI Taxonomy" id="118510"/>
    <lineage>
        <taxon>Eukaryota</taxon>
        <taxon>Viridiplantae</taxon>
        <taxon>Streptophyta</taxon>
        <taxon>Embryophyta</taxon>
        <taxon>Tracheophyta</taxon>
        <taxon>Spermatophyta</taxon>
        <taxon>Magnoliopsida</taxon>
        <taxon>eudicotyledons</taxon>
        <taxon>Gunneridae</taxon>
        <taxon>Pentapetalae</taxon>
        <taxon>asterids</taxon>
        <taxon>campanulids</taxon>
        <taxon>Asterales</taxon>
        <taxon>Asteraceae</taxon>
        <taxon>Asteroideae</taxon>
        <taxon>Anthemideae</taxon>
        <taxon>Anthemidinae</taxon>
        <taxon>Tanacetum</taxon>
    </lineage>
</organism>
<name>A0A6L2P003_TANCI</name>
<sequence>MKLESTQSSTTAKLPLLKQVAETTTDYAGTSTTIIPSPVTIEEKAKKKNDVKARSMLLMALPNEHLMTFNQYKDAKTLFAAIETRFVRNEATKKTQKTLLQQLYENFKWNTHVVVWRNKSVLDTMSLDDLYNKFKIVKQEVRGTTNTNSSSQNMAFVSSPSPNSTNEVHANFEVNTASPQVSTANLSDATVNQETTKRTVNVEDTSSKAIVAIDGAGFDWSYMADDEAPTNMAFMALSGSEVYTDNTCSKTCLKNYATLKTQYDELRVEFNKSNCHLADYKRGLASVEEQLVHYQINESLLNENIVVLKMDIKIKDSEIVVLKSKLERICNEKDALETKIEKFENASQSLDKLIGSHVTNNSKKGLGYVSCNVVPPHHTGRFSPPIIDLSHTGLLEFVEPSFQSYGVKRIEVVTQKSSVKISAPVKENNGAPLIEDWESNDEDEVESPPEKERKTVEHNVDKVEVDIPKQNDKLARRPVKYTKMYRTQRPRSNQRN</sequence>
<reference evidence="3" key="1">
    <citation type="journal article" date="2019" name="Sci. Rep.">
        <title>Draft genome of Tanacetum cinerariifolium, the natural source of mosquito coil.</title>
        <authorList>
            <person name="Yamashiro T."/>
            <person name="Shiraishi A."/>
            <person name="Satake H."/>
            <person name="Nakayama K."/>
        </authorList>
    </citation>
    <scope>NUCLEOTIDE SEQUENCE</scope>
</reference>
<feature type="region of interest" description="Disordered" evidence="2">
    <location>
        <begin position="143"/>
        <end position="167"/>
    </location>
</feature>